<dbReference type="GO" id="GO:0004867">
    <property type="term" value="F:serine-type endopeptidase inhibitor activity"/>
    <property type="evidence" value="ECO:0007669"/>
    <property type="project" value="UniProtKB-KW"/>
</dbReference>
<dbReference type="Proteomes" id="UP000887540">
    <property type="component" value="Unplaced"/>
</dbReference>
<feature type="signal peptide" evidence="2">
    <location>
        <begin position="1"/>
        <end position="23"/>
    </location>
</feature>
<keyword evidence="2" id="KW-0732">Signal</keyword>
<dbReference type="SUPFAM" id="SSF57567">
    <property type="entry name" value="Serine protease inhibitors"/>
    <property type="match status" value="1"/>
</dbReference>
<accession>A0A914DQS0</accession>
<dbReference type="InterPro" id="IPR036084">
    <property type="entry name" value="Ser_inhib-like_sf"/>
</dbReference>
<keyword evidence="1" id="KW-0646">Protease inhibitor</keyword>
<reference evidence="4" key="1">
    <citation type="submission" date="2022-11" db="UniProtKB">
        <authorList>
            <consortium name="WormBaseParasite"/>
        </authorList>
    </citation>
    <scope>IDENTIFICATION</scope>
</reference>
<protein>
    <submittedName>
        <fullName evidence="4">TIL domain-containing protein</fullName>
    </submittedName>
</protein>
<name>A0A914DQS0_9BILA</name>
<organism evidence="3 4">
    <name type="scientific">Acrobeloides nanus</name>
    <dbReference type="NCBI Taxonomy" id="290746"/>
    <lineage>
        <taxon>Eukaryota</taxon>
        <taxon>Metazoa</taxon>
        <taxon>Ecdysozoa</taxon>
        <taxon>Nematoda</taxon>
        <taxon>Chromadorea</taxon>
        <taxon>Rhabditida</taxon>
        <taxon>Tylenchina</taxon>
        <taxon>Cephalobomorpha</taxon>
        <taxon>Cephaloboidea</taxon>
        <taxon>Cephalobidae</taxon>
        <taxon>Acrobeloides</taxon>
    </lineage>
</organism>
<evidence type="ECO:0000256" key="1">
    <source>
        <dbReference type="ARBA" id="ARBA00022900"/>
    </source>
</evidence>
<dbReference type="WBParaSite" id="ACRNAN_scaffold3344.g26822.t1">
    <property type="protein sequence ID" value="ACRNAN_scaffold3344.g26822.t1"/>
    <property type="gene ID" value="ACRNAN_scaffold3344.g26822"/>
</dbReference>
<dbReference type="Gene3D" id="2.10.25.10">
    <property type="entry name" value="Laminin"/>
    <property type="match status" value="1"/>
</dbReference>
<proteinExistence type="predicted"/>
<evidence type="ECO:0000313" key="3">
    <source>
        <dbReference type="Proteomes" id="UP000887540"/>
    </source>
</evidence>
<sequence>MMNFVSINILIYLTCLFFTPVLCKIKRQIYPYNPYGSQYGQYGQYGQLYPGQYGLSGTGYAGTYNPYMYGSGGVYGGTGMNCRTNEVWNQCGLMCVQTCQNQAPVCPSLCASNMAGCTCALGNVRDLATGMCMPASTACGIGFGKK</sequence>
<evidence type="ECO:0000313" key="4">
    <source>
        <dbReference type="WBParaSite" id="ACRNAN_scaffold3344.g26822.t1"/>
    </source>
</evidence>
<dbReference type="AlphaFoldDB" id="A0A914DQS0"/>
<keyword evidence="1" id="KW-0722">Serine protease inhibitor</keyword>
<evidence type="ECO:0000256" key="2">
    <source>
        <dbReference type="SAM" id="SignalP"/>
    </source>
</evidence>
<dbReference type="CDD" id="cd19941">
    <property type="entry name" value="TIL"/>
    <property type="match status" value="1"/>
</dbReference>
<feature type="chain" id="PRO_5037678995" evidence="2">
    <location>
        <begin position="24"/>
        <end position="146"/>
    </location>
</feature>
<keyword evidence="3" id="KW-1185">Reference proteome</keyword>